<dbReference type="InterPro" id="IPR016181">
    <property type="entry name" value="Acyl_CoA_acyltransferase"/>
</dbReference>
<dbReference type="EMBL" id="JAUYVI010000002">
    <property type="protein sequence ID" value="MDQ7247007.1"/>
    <property type="molecule type" value="Genomic_DNA"/>
</dbReference>
<reference evidence="6" key="1">
    <citation type="submission" date="2023-08" db="EMBL/GenBank/DDBJ databases">
        <title>Rhodospirillaceae gen. nov., a novel taxon isolated from the Yangtze River Yuezi River estuary sludge.</title>
        <authorList>
            <person name="Ruan L."/>
        </authorList>
    </citation>
    <scope>NUCLEOTIDE SEQUENCE [LARGE SCALE GENOMIC DNA]</scope>
    <source>
        <strain evidence="6">R-7</strain>
    </source>
</reference>
<dbReference type="PROSITE" id="PS51186">
    <property type="entry name" value="GNAT"/>
    <property type="match status" value="1"/>
</dbReference>
<gene>
    <name evidence="5" type="ORF">Q8A70_04995</name>
</gene>
<evidence type="ECO:0000256" key="2">
    <source>
        <dbReference type="ARBA" id="ARBA00023315"/>
    </source>
</evidence>
<feature type="domain" description="N-acetyltransferase" evidence="4">
    <location>
        <begin position="34"/>
        <end position="190"/>
    </location>
</feature>
<comment type="similarity">
    <text evidence="3">Belongs to the acetyltransferase family. RimJ subfamily.</text>
</comment>
<accession>A0ABU0YH13</accession>
<sequence>MLPLFRSDGLSRFKLIGERTYLRPPSRTDYKQWVAVREASRAFLEPWEPSWGEDALERAVFRDRVARIHQEWRLDLGYGFHIFRKADDLLIGGVNLNNVRRGVAQAANLGYWMGELNANQGYMTDAMRALLPHAFQGLGLHRIDAACIPDNRPSRHLLAKFGFREIGEARGYLKINGEWRDHLLTSALLEDVMNSEGMRAKPAKADAEFRKLLDRIV</sequence>
<evidence type="ECO:0000256" key="1">
    <source>
        <dbReference type="ARBA" id="ARBA00022679"/>
    </source>
</evidence>
<organism evidence="5 6">
    <name type="scientific">Dongia sedimenti</name>
    <dbReference type="NCBI Taxonomy" id="3064282"/>
    <lineage>
        <taxon>Bacteria</taxon>
        <taxon>Pseudomonadati</taxon>
        <taxon>Pseudomonadota</taxon>
        <taxon>Alphaproteobacteria</taxon>
        <taxon>Rhodospirillales</taxon>
        <taxon>Dongiaceae</taxon>
        <taxon>Dongia</taxon>
    </lineage>
</organism>
<dbReference type="SUPFAM" id="SSF55729">
    <property type="entry name" value="Acyl-CoA N-acyltransferases (Nat)"/>
    <property type="match status" value="1"/>
</dbReference>
<dbReference type="Proteomes" id="UP001230156">
    <property type="component" value="Unassembled WGS sequence"/>
</dbReference>
<dbReference type="RefSeq" id="WP_379954418.1">
    <property type="nucleotide sequence ID" value="NZ_JAUYVI010000002.1"/>
</dbReference>
<keyword evidence="6" id="KW-1185">Reference proteome</keyword>
<dbReference type="Pfam" id="PF13302">
    <property type="entry name" value="Acetyltransf_3"/>
    <property type="match status" value="1"/>
</dbReference>
<dbReference type="GO" id="GO:0016740">
    <property type="term" value="F:transferase activity"/>
    <property type="evidence" value="ECO:0007669"/>
    <property type="project" value="UniProtKB-KW"/>
</dbReference>
<evidence type="ECO:0000313" key="6">
    <source>
        <dbReference type="Proteomes" id="UP001230156"/>
    </source>
</evidence>
<dbReference type="EC" id="2.-.-.-" evidence="5"/>
<dbReference type="PANTHER" id="PTHR43792:SF8">
    <property type="entry name" value="[RIBOSOMAL PROTEIN US5]-ALANINE N-ACETYLTRANSFERASE"/>
    <property type="match status" value="1"/>
</dbReference>
<proteinExistence type="inferred from homology"/>
<keyword evidence="2" id="KW-0012">Acyltransferase</keyword>
<dbReference type="PANTHER" id="PTHR43792">
    <property type="entry name" value="GNAT FAMILY, PUTATIVE (AFU_ORTHOLOGUE AFUA_3G00765)-RELATED-RELATED"/>
    <property type="match status" value="1"/>
</dbReference>
<protein>
    <submittedName>
        <fullName evidence="5">GNAT family protein</fullName>
        <ecNumber evidence="5">2.-.-.-</ecNumber>
    </submittedName>
</protein>
<dbReference type="InterPro" id="IPR000182">
    <property type="entry name" value="GNAT_dom"/>
</dbReference>
<keyword evidence="1 5" id="KW-0808">Transferase</keyword>
<name>A0ABU0YH13_9PROT</name>
<dbReference type="InterPro" id="IPR051531">
    <property type="entry name" value="N-acetyltransferase"/>
</dbReference>
<evidence type="ECO:0000256" key="3">
    <source>
        <dbReference type="ARBA" id="ARBA00038502"/>
    </source>
</evidence>
<dbReference type="Gene3D" id="3.40.630.30">
    <property type="match status" value="1"/>
</dbReference>
<comment type="caution">
    <text evidence="5">The sequence shown here is derived from an EMBL/GenBank/DDBJ whole genome shotgun (WGS) entry which is preliminary data.</text>
</comment>
<evidence type="ECO:0000259" key="4">
    <source>
        <dbReference type="PROSITE" id="PS51186"/>
    </source>
</evidence>
<evidence type="ECO:0000313" key="5">
    <source>
        <dbReference type="EMBL" id="MDQ7247007.1"/>
    </source>
</evidence>